<dbReference type="RefSeq" id="WP_084400148.1">
    <property type="nucleotide sequence ID" value="NZ_BDCO01000002.1"/>
</dbReference>
<dbReference type="InParanoid" id="A0A146G4W1"/>
<keyword evidence="2" id="KW-1185">Reference proteome</keyword>
<dbReference type="OrthoDB" id="285993at2"/>
<dbReference type="InterPro" id="IPR036583">
    <property type="entry name" value="23S_rRNA_IVS_sf"/>
</dbReference>
<dbReference type="SUPFAM" id="SSF158446">
    <property type="entry name" value="IVS-encoded protein-like"/>
    <property type="match status" value="1"/>
</dbReference>
<reference evidence="2" key="1">
    <citation type="journal article" date="2017" name="Genome Announc.">
        <title>Draft Genome Sequence of Terrimicrobium sacchariphilum NM-5T, a Facultative Anaerobic Soil Bacterium of the Class Spartobacteria.</title>
        <authorList>
            <person name="Qiu Y.L."/>
            <person name="Tourlousse D.M."/>
            <person name="Matsuura N."/>
            <person name="Ohashi A."/>
            <person name="Sekiguchi Y."/>
        </authorList>
    </citation>
    <scope>NUCLEOTIDE SEQUENCE [LARGE SCALE GENOMIC DNA]</scope>
    <source>
        <strain evidence="2">NM-5</strain>
    </source>
</reference>
<dbReference type="Gene3D" id="1.20.1440.60">
    <property type="entry name" value="23S rRNA-intervening sequence"/>
    <property type="match status" value="1"/>
</dbReference>
<dbReference type="Proteomes" id="UP000076023">
    <property type="component" value="Unassembled WGS sequence"/>
</dbReference>
<protein>
    <submittedName>
        <fullName evidence="1">Four helix bundle protein</fullName>
    </submittedName>
</protein>
<proteinExistence type="predicted"/>
<evidence type="ECO:0000313" key="2">
    <source>
        <dbReference type="Proteomes" id="UP000076023"/>
    </source>
</evidence>
<dbReference type="NCBIfam" id="TIGR02436">
    <property type="entry name" value="four helix bundle protein"/>
    <property type="match status" value="1"/>
</dbReference>
<dbReference type="InterPro" id="IPR012657">
    <property type="entry name" value="23S_rRNA-intervening_sequence"/>
</dbReference>
<dbReference type="PANTHER" id="PTHR38471:SF2">
    <property type="entry name" value="FOUR HELIX BUNDLE PROTEIN"/>
    <property type="match status" value="1"/>
</dbReference>
<sequence>MSEVGRRKSEVSPRSESPVKSVGLKSVANLRDRTFEFAVRCIRAAEALPDSRSGSVVSSQLIRCSASVGANYRAARRARSSAEFVAKLGICEEECDEVIYWLQLSKALGLIKPAKLSALEKEADEILSIIVASIKSSRSKKK</sequence>
<gene>
    <name evidence="1" type="ORF">TSACC_2454</name>
</gene>
<dbReference type="STRING" id="690879.TSACC_2454"/>
<evidence type="ECO:0000313" key="1">
    <source>
        <dbReference type="EMBL" id="GAT32057.1"/>
    </source>
</evidence>
<dbReference type="AlphaFoldDB" id="A0A146G4W1"/>
<comment type="caution">
    <text evidence="1">The sequence shown here is derived from an EMBL/GenBank/DDBJ whole genome shotgun (WGS) entry which is preliminary data.</text>
</comment>
<dbReference type="PANTHER" id="PTHR38471">
    <property type="entry name" value="FOUR HELIX BUNDLE PROTEIN"/>
    <property type="match status" value="1"/>
</dbReference>
<dbReference type="Pfam" id="PF05635">
    <property type="entry name" value="23S_rRNA_IVP"/>
    <property type="match status" value="1"/>
</dbReference>
<name>A0A146G4W1_TERSA</name>
<dbReference type="EMBL" id="BDCO01000002">
    <property type="protein sequence ID" value="GAT32057.1"/>
    <property type="molecule type" value="Genomic_DNA"/>
</dbReference>
<accession>A0A146G4W1</accession>
<organism evidence="1 2">
    <name type="scientific">Terrimicrobium sacchariphilum</name>
    <dbReference type="NCBI Taxonomy" id="690879"/>
    <lineage>
        <taxon>Bacteria</taxon>
        <taxon>Pseudomonadati</taxon>
        <taxon>Verrucomicrobiota</taxon>
        <taxon>Terrimicrobiia</taxon>
        <taxon>Terrimicrobiales</taxon>
        <taxon>Terrimicrobiaceae</taxon>
        <taxon>Terrimicrobium</taxon>
    </lineage>
</organism>